<comment type="function">
    <text evidence="1">May play a role in anterograde transport of membrane proteins from the endoplasmic reticulum to the Golgi.</text>
</comment>
<feature type="transmembrane region" description="Helical" evidence="1">
    <location>
        <begin position="93"/>
        <end position="114"/>
    </location>
</feature>
<keyword evidence="1" id="KW-0653">Protein transport</keyword>
<dbReference type="GO" id="GO:0006886">
    <property type="term" value="P:intracellular protein transport"/>
    <property type="evidence" value="ECO:0007669"/>
    <property type="project" value="UniProtKB-UniRule"/>
</dbReference>
<reference evidence="2" key="1">
    <citation type="journal article" date="2008" name="BMC Genomics">
        <title>A conifer genomics resource of 200,000 spruce (Picea spp.) ESTs and 6,464 high-quality, sequence-finished full-length cDNAs for Sitka spruce (Picea sitchensis).</title>
        <authorList>
            <person name="Ralph S.G."/>
            <person name="Chun H.J."/>
            <person name="Kolosova N."/>
            <person name="Cooper D."/>
            <person name="Oddy C."/>
            <person name="Ritland C.E."/>
            <person name="Kirkpatrick R."/>
            <person name="Moore R."/>
            <person name="Barber S."/>
            <person name="Holt R.A."/>
            <person name="Jones S.J."/>
            <person name="Marra M.A."/>
            <person name="Douglas C.J."/>
            <person name="Ritland K."/>
            <person name="Bohlmann J."/>
        </authorList>
    </citation>
    <scope>NUCLEOTIDE SEQUENCE</scope>
    <source>
        <tissue evidence="2">Bark</tissue>
    </source>
</reference>
<dbReference type="EMBL" id="BT071718">
    <property type="protein sequence ID" value="ACN41168.1"/>
    <property type="molecule type" value="mRNA"/>
</dbReference>
<name>A9NU24_PICSI</name>
<evidence type="ECO:0000256" key="1">
    <source>
        <dbReference type="RuleBase" id="RU367026"/>
    </source>
</evidence>
<dbReference type="GO" id="GO:0006888">
    <property type="term" value="P:endoplasmic reticulum to Golgi vesicle-mediated transport"/>
    <property type="evidence" value="ECO:0007669"/>
    <property type="project" value="UniProtKB-UniRule"/>
</dbReference>
<feature type="transmembrane region" description="Helical" evidence="1">
    <location>
        <begin position="6"/>
        <end position="24"/>
    </location>
</feature>
<dbReference type="InterPro" id="IPR008417">
    <property type="entry name" value="BAP29/BAP31"/>
</dbReference>
<keyword evidence="1" id="KW-0931">ER-Golgi transport</keyword>
<accession>A9NU24</accession>
<organism evidence="2">
    <name type="scientific">Picea sitchensis</name>
    <name type="common">Sitka spruce</name>
    <name type="synonym">Pinus sitchensis</name>
    <dbReference type="NCBI Taxonomy" id="3332"/>
    <lineage>
        <taxon>Eukaryota</taxon>
        <taxon>Viridiplantae</taxon>
        <taxon>Streptophyta</taxon>
        <taxon>Embryophyta</taxon>
        <taxon>Tracheophyta</taxon>
        <taxon>Spermatophyta</taxon>
        <taxon>Pinopsida</taxon>
        <taxon>Pinidae</taxon>
        <taxon>Conifers I</taxon>
        <taxon>Pinales</taxon>
        <taxon>Pinaceae</taxon>
        <taxon>Picea</taxon>
    </lineage>
</organism>
<protein>
    <recommendedName>
        <fullName evidence="1">Endoplasmic reticulum transmembrane protein</fullName>
    </recommendedName>
</protein>
<evidence type="ECO:0000313" key="2">
    <source>
        <dbReference type="EMBL" id="ABK24135.1"/>
    </source>
</evidence>
<evidence type="ECO:0000313" key="4">
    <source>
        <dbReference type="EMBL" id="ACN41168.1"/>
    </source>
</evidence>
<keyword evidence="1" id="KW-0812">Transmembrane</keyword>
<reference evidence="3" key="2">
    <citation type="submission" date="2009-02" db="EMBL/GenBank/DDBJ databases">
        <title>Full length sequence-verified cDNA sequences from Sitka spruce (Picea sitchensis).</title>
        <authorList>
            <person name="Reid K.E."/>
            <person name="Liao N."/>
            <person name="Ralph S."/>
            <person name="Kolosova N."/>
            <person name="Oddy C."/>
            <person name="Moore R."/>
            <person name="Mayo M."/>
            <person name="Wagner S."/>
            <person name="King J."/>
            <person name="Yanchuk A."/>
            <person name="Holt R."/>
            <person name="Jones S."/>
            <person name="Marra M."/>
            <person name="Ritland C.E."/>
            <person name="Ritland K."/>
            <person name="Bohlmann J."/>
        </authorList>
    </citation>
    <scope>NUCLEOTIDE SEQUENCE</scope>
    <source>
        <tissue evidence="3">Bark</tissue>
        <tissue evidence="4">Buds collected with no treatment. Collection October 2007</tissue>
    </source>
</reference>
<dbReference type="OMA" id="THLVVRI"/>
<dbReference type="PANTHER" id="PTHR12701">
    <property type="entry name" value="BCR-ASSOCIATED PROTEIN, BAP"/>
    <property type="match status" value="1"/>
</dbReference>
<dbReference type="AlphaFoldDB" id="A9NU24"/>
<feature type="transmembrane region" description="Helical" evidence="1">
    <location>
        <begin position="45"/>
        <end position="63"/>
    </location>
</feature>
<dbReference type="EMBL" id="BT071427">
    <property type="protein sequence ID" value="ACN40887.1"/>
    <property type="molecule type" value="mRNA"/>
</dbReference>
<dbReference type="GO" id="GO:0005789">
    <property type="term" value="C:endoplasmic reticulum membrane"/>
    <property type="evidence" value="ECO:0007669"/>
    <property type="project" value="UniProtKB-SubCell"/>
</dbReference>
<comment type="subcellular location">
    <subcellularLocation>
        <location evidence="1">Endoplasmic reticulum membrane</location>
        <topology evidence="1">Multi-pass membrane protein</topology>
    </subcellularLocation>
</comment>
<comment type="similarity">
    <text evidence="1">Belongs to the BCAP29/BCAP31 family.</text>
</comment>
<proteinExistence type="evidence at transcript level"/>
<keyword evidence="1" id="KW-0472">Membrane</keyword>
<sequence length="130" mass="15117">MALEWVVLGYAAGAEAIMLLFLTMPGLDRLRKGLVVVTRNALKPMLSVVPFCLFLLMDIYWKYETTPSCEGHMCSPSEHLRHQKSVMKSQRNFMLITSALLLYWLLFCVTNMVMRIERMNEQIEKLKRSE</sequence>
<dbReference type="GO" id="GO:0070973">
    <property type="term" value="P:protein localization to endoplasmic reticulum exit site"/>
    <property type="evidence" value="ECO:0007669"/>
    <property type="project" value="UniProtKB-UniRule"/>
</dbReference>
<keyword evidence="1" id="KW-0256">Endoplasmic reticulum</keyword>
<keyword evidence="1" id="KW-1133">Transmembrane helix</keyword>
<keyword evidence="1" id="KW-0813">Transport</keyword>
<evidence type="ECO:0000313" key="3">
    <source>
        <dbReference type="EMBL" id="ACN40887.1"/>
    </source>
</evidence>
<dbReference type="PANTHER" id="PTHR12701:SF12">
    <property type="entry name" value="ENDOPLASMIC RETICULUM TRANSMEMBRANE PROTEIN"/>
    <property type="match status" value="1"/>
</dbReference>
<dbReference type="EMBL" id="EF084826">
    <property type="protein sequence ID" value="ABK24135.1"/>
    <property type="molecule type" value="mRNA"/>
</dbReference>